<dbReference type="GO" id="GO:0046167">
    <property type="term" value="P:glycerol-3-phosphate biosynthetic process"/>
    <property type="evidence" value="ECO:0007669"/>
    <property type="project" value="TreeGrafter"/>
</dbReference>
<evidence type="ECO:0000256" key="8">
    <source>
        <dbReference type="ARBA" id="ARBA00022840"/>
    </source>
</evidence>
<dbReference type="InterPro" id="IPR000577">
    <property type="entry name" value="Carb_kinase_FGGY"/>
</dbReference>
<dbReference type="NCBIfam" id="TIGR01311">
    <property type="entry name" value="glycerol_kin"/>
    <property type="match status" value="1"/>
</dbReference>
<keyword evidence="4 10" id="KW-0808">Transferase</keyword>
<dbReference type="InterPro" id="IPR018483">
    <property type="entry name" value="Carb_kinase_FGGY_CS"/>
</dbReference>
<dbReference type="Pfam" id="PF00370">
    <property type="entry name" value="FGGY_N"/>
    <property type="match status" value="1"/>
</dbReference>
<comment type="similarity">
    <text evidence="2 10">Belongs to the FGGY kinase family.</text>
</comment>
<dbReference type="InterPro" id="IPR018484">
    <property type="entry name" value="FGGY_N"/>
</dbReference>
<keyword evidence="8" id="KW-0067">ATP-binding</keyword>
<name>A0A316YYG1_9BASI</name>
<evidence type="ECO:0000256" key="4">
    <source>
        <dbReference type="ARBA" id="ARBA00022679"/>
    </source>
</evidence>
<dbReference type="PIRSF" id="PIRSF000538">
    <property type="entry name" value="GlpK"/>
    <property type="match status" value="1"/>
</dbReference>
<dbReference type="FunFam" id="3.30.420.40:FF:000108">
    <property type="entry name" value="Glycerol kinase, glycosomal"/>
    <property type="match status" value="1"/>
</dbReference>
<dbReference type="PANTHER" id="PTHR10196">
    <property type="entry name" value="SUGAR KINASE"/>
    <property type="match status" value="1"/>
</dbReference>
<dbReference type="OrthoDB" id="5422795at2759"/>
<dbReference type="SUPFAM" id="SSF53067">
    <property type="entry name" value="Actin-like ATPase domain"/>
    <property type="match status" value="2"/>
</dbReference>
<keyword evidence="14" id="KW-1185">Reference proteome</keyword>
<dbReference type="GO" id="GO:0004370">
    <property type="term" value="F:glycerol kinase activity"/>
    <property type="evidence" value="ECO:0007669"/>
    <property type="project" value="UniProtKB-EC"/>
</dbReference>
<evidence type="ECO:0000256" key="10">
    <source>
        <dbReference type="RuleBase" id="RU003733"/>
    </source>
</evidence>
<dbReference type="NCBIfam" id="NF000756">
    <property type="entry name" value="PRK00047.1"/>
    <property type="match status" value="1"/>
</dbReference>
<dbReference type="UniPathway" id="UPA00618">
    <property type="reaction ID" value="UER00672"/>
</dbReference>
<feature type="domain" description="Carbohydrate kinase FGGY C-terminal" evidence="12">
    <location>
        <begin position="269"/>
        <end position="459"/>
    </location>
</feature>
<organism evidence="13 14">
    <name type="scientific">Acaromyces ingoldii</name>
    <dbReference type="NCBI Taxonomy" id="215250"/>
    <lineage>
        <taxon>Eukaryota</taxon>
        <taxon>Fungi</taxon>
        <taxon>Dikarya</taxon>
        <taxon>Basidiomycota</taxon>
        <taxon>Ustilaginomycotina</taxon>
        <taxon>Exobasidiomycetes</taxon>
        <taxon>Exobasidiales</taxon>
        <taxon>Cryptobasidiaceae</taxon>
        <taxon>Acaromyces</taxon>
    </lineage>
</organism>
<comment type="pathway">
    <text evidence="1">Polyol metabolism; glycerol degradation via glycerol kinase pathway; sn-glycerol 3-phosphate from glycerol: step 1/1.</text>
</comment>
<dbReference type="RefSeq" id="XP_025380321.1">
    <property type="nucleotide sequence ID" value="XM_025519075.1"/>
</dbReference>
<reference evidence="13 14" key="1">
    <citation type="journal article" date="2018" name="Mol. Biol. Evol.">
        <title>Broad Genomic Sampling Reveals a Smut Pathogenic Ancestry of the Fungal Clade Ustilaginomycotina.</title>
        <authorList>
            <person name="Kijpornyongpan T."/>
            <person name="Mondo S.J."/>
            <person name="Barry K."/>
            <person name="Sandor L."/>
            <person name="Lee J."/>
            <person name="Lipzen A."/>
            <person name="Pangilinan J."/>
            <person name="LaButti K."/>
            <person name="Hainaut M."/>
            <person name="Henrissat B."/>
            <person name="Grigoriev I.V."/>
            <person name="Spatafora J.W."/>
            <person name="Aime M.C."/>
        </authorList>
    </citation>
    <scope>NUCLEOTIDE SEQUENCE [LARGE SCALE GENOMIC DNA]</scope>
    <source>
        <strain evidence="13 14">MCA 4198</strain>
    </source>
</reference>
<dbReference type="InParanoid" id="A0A316YYG1"/>
<dbReference type="STRING" id="215250.A0A316YYG1"/>
<dbReference type="GO" id="GO:0019563">
    <property type="term" value="P:glycerol catabolic process"/>
    <property type="evidence" value="ECO:0007669"/>
    <property type="project" value="UniProtKB-UniPathway"/>
</dbReference>
<dbReference type="EC" id="2.7.1.30" evidence="3"/>
<keyword evidence="5" id="KW-0547">Nucleotide-binding</keyword>
<protein>
    <recommendedName>
        <fullName evidence="3">glycerol kinase</fullName>
        <ecNumber evidence="3">2.7.1.30</ecNumber>
    </recommendedName>
    <alternativeName>
        <fullName evidence="9">ATP:glycerol 3-phosphotransferase</fullName>
    </alternativeName>
</protein>
<dbReference type="GeneID" id="37040991"/>
<evidence type="ECO:0000256" key="7">
    <source>
        <dbReference type="ARBA" id="ARBA00022798"/>
    </source>
</evidence>
<keyword evidence="6 10" id="KW-0418">Kinase</keyword>
<dbReference type="GO" id="GO:0005739">
    <property type="term" value="C:mitochondrion"/>
    <property type="evidence" value="ECO:0007669"/>
    <property type="project" value="TreeGrafter"/>
</dbReference>
<dbReference type="PANTHER" id="PTHR10196:SF69">
    <property type="entry name" value="GLYCEROL KINASE"/>
    <property type="match status" value="1"/>
</dbReference>
<dbReference type="PROSITE" id="PS00445">
    <property type="entry name" value="FGGY_KINASES_2"/>
    <property type="match status" value="1"/>
</dbReference>
<dbReference type="GO" id="GO:0006641">
    <property type="term" value="P:triglyceride metabolic process"/>
    <property type="evidence" value="ECO:0007669"/>
    <property type="project" value="TreeGrafter"/>
</dbReference>
<dbReference type="Pfam" id="PF02782">
    <property type="entry name" value="FGGY_C"/>
    <property type="match status" value="1"/>
</dbReference>
<evidence type="ECO:0000256" key="9">
    <source>
        <dbReference type="ARBA" id="ARBA00043149"/>
    </source>
</evidence>
<evidence type="ECO:0000256" key="2">
    <source>
        <dbReference type="ARBA" id="ARBA00009156"/>
    </source>
</evidence>
<evidence type="ECO:0000256" key="6">
    <source>
        <dbReference type="ARBA" id="ARBA00022777"/>
    </source>
</evidence>
<dbReference type="CDD" id="cd07792">
    <property type="entry name" value="ASKHA_NBD_FGGY_GK1-3-like"/>
    <property type="match status" value="1"/>
</dbReference>
<evidence type="ECO:0000256" key="3">
    <source>
        <dbReference type="ARBA" id="ARBA00012099"/>
    </source>
</evidence>
<evidence type="ECO:0000256" key="1">
    <source>
        <dbReference type="ARBA" id="ARBA00005190"/>
    </source>
</evidence>
<evidence type="ECO:0000256" key="5">
    <source>
        <dbReference type="ARBA" id="ARBA00022741"/>
    </source>
</evidence>
<dbReference type="InterPro" id="IPR043129">
    <property type="entry name" value="ATPase_NBD"/>
</dbReference>
<dbReference type="Proteomes" id="UP000245768">
    <property type="component" value="Unassembled WGS sequence"/>
</dbReference>
<evidence type="ECO:0000313" key="13">
    <source>
        <dbReference type="EMBL" id="PWN93123.1"/>
    </source>
</evidence>
<dbReference type="AlphaFoldDB" id="A0A316YYG1"/>
<evidence type="ECO:0000259" key="11">
    <source>
        <dbReference type="Pfam" id="PF00370"/>
    </source>
</evidence>
<accession>A0A316YYG1</accession>
<dbReference type="GO" id="GO:0005524">
    <property type="term" value="F:ATP binding"/>
    <property type="evidence" value="ECO:0007669"/>
    <property type="project" value="UniProtKB-KW"/>
</dbReference>
<evidence type="ECO:0000313" key="14">
    <source>
        <dbReference type="Proteomes" id="UP000245768"/>
    </source>
</evidence>
<dbReference type="FunFam" id="3.30.420.40:FF:000086">
    <property type="entry name" value="Glycerol kinase"/>
    <property type="match status" value="1"/>
</dbReference>
<gene>
    <name evidence="13" type="ORF">FA10DRAFT_236469</name>
</gene>
<sequence>MGKTERELIGSIDAGTTSVRFMIFNQFAEVEAWCGKEFTQYFEKPGWQDQDPHEIIDRVNECIEQAVEELEAKGDYKREDIKVIGVTNQRETTVVWDKDTGKALHRAIAWPDARTTPTVNELAKKHPKGLHALKEETGLPLSTYFAAVKLRWLLDNVPEVKKAHDEKQMKFGTIDSWLLYNLTGRAVHITDASNASRTMLMDLRKQAWDPKLCEFFGVDPDILPEIKSSCEIYGTIASGPLKGVEIAGIVGDQMAALIGQKALNPGEAKNTYGTGAFLLYNTGNKIVNSEHGLLSTIAYQPGPGLKPVYALEGSIAVAGSAVKWLRDSLGLIKEAPEIGKEAAKVEDSAGVYFVTAFAGLLSPVWDSNARGTIIGLTGFTTKAHICRATLEAVCYQTEAVLHAMAQESGVKVKELCVDGGMVDSDQCMQIQADILGITVSRPQMRESTALGSALLAGAAKGMFGWKMDDAKTFDRVNAQNKDHFKPKISEEKRMKMIRGWARAVERAKGWVKDDGAI</sequence>
<dbReference type="InterPro" id="IPR042018">
    <property type="entry name" value="GK1-3_metazoan-type"/>
</dbReference>
<proteinExistence type="inferred from homology"/>
<keyword evidence="7" id="KW-0319">Glycerol metabolism</keyword>
<dbReference type="EMBL" id="KZ819634">
    <property type="protein sequence ID" value="PWN93123.1"/>
    <property type="molecule type" value="Genomic_DNA"/>
</dbReference>
<evidence type="ECO:0000259" key="12">
    <source>
        <dbReference type="Pfam" id="PF02782"/>
    </source>
</evidence>
<dbReference type="Gene3D" id="3.30.420.40">
    <property type="match status" value="2"/>
</dbReference>
<dbReference type="InterPro" id="IPR018485">
    <property type="entry name" value="FGGY_C"/>
</dbReference>
<feature type="domain" description="Carbohydrate kinase FGGY N-terminal" evidence="11">
    <location>
        <begin position="9"/>
        <end position="259"/>
    </location>
</feature>
<dbReference type="InterPro" id="IPR005999">
    <property type="entry name" value="Glycerol_kin"/>
</dbReference>